<evidence type="ECO:0000313" key="3">
    <source>
        <dbReference type="EMBL" id="RIA89267.1"/>
    </source>
</evidence>
<dbReference type="AlphaFoldDB" id="A0A397SZN0"/>
<accession>A0A397SZN0</accession>
<reference evidence="3 4" key="1">
    <citation type="submission" date="2018-06" db="EMBL/GenBank/DDBJ databases">
        <title>Comparative genomics reveals the genomic features of Rhizophagus irregularis, R. cerebriforme, R. diaphanum and Gigaspora rosea, and their symbiotic lifestyle signature.</title>
        <authorList>
            <person name="Morin E."/>
            <person name="San Clemente H."/>
            <person name="Chen E.C.H."/>
            <person name="De La Providencia I."/>
            <person name="Hainaut M."/>
            <person name="Kuo A."/>
            <person name="Kohler A."/>
            <person name="Murat C."/>
            <person name="Tang N."/>
            <person name="Roy S."/>
            <person name="Loubradou J."/>
            <person name="Henrissat B."/>
            <person name="Grigoriev I.V."/>
            <person name="Corradi N."/>
            <person name="Roux C."/>
            <person name="Martin F.M."/>
        </authorList>
    </citation>
    <scope>NUCLEOTIDE SEQUENCE [LARGE SCALE GENOMIC DNA]</scope>
    <source>
        <strain evidence="3 4">DAOM 227022</strain>
    </source>
</reference>
<evidence type="ECO:0000313" key="4">
    <source>
        <dbReference type="Proteomes" id="UP000265703"/>
    </source>
</evidence>
<feature type="region of interest" description="Disordered" evidence="1">
    <location>
        <begin position="1"/>
        <end position="27"/>
    </location>
</feature>
<evidence type="ECO:0000256" key="1">
    <source>
        <dbReference type="SAM" id="MobiDB-lite"/>
    </source>
</evidence>
<dbReference type="STRING" id="658196.A0A397SZN0"/>
<feature type="compositionally biased region" description="Polar residues" evidence="1">
    <location>
        <begin position="1"/>
        <end position="24"/>
    </location>
</feature>
<keyword evidence="2" id="KW-0472">Membrane</keyword>
<dbReference type="Proteomes" id="UP000265703">
    <property type="component" value="Unassembled WGS sequence"/>
</dbReference>
<comment type="caution">
    <text evidence="3">The sequence shown here is derived from an EMBL/GenBank/DDBJ whole genome shotgun (WGS) entry which is preliminary data.</text>
</comment>
<evidence type="ECO:0008006" key="5">
    <source>
        <dbReference type="Google" id="ProtNLM"/>
    </source>
</evidence>
<feature type="transmembrane region" description="Helical" evidence="2">
    <location>
        <begin position="88"/>
        <end position="110"/>
    </location>
</feature>
<name>A0A397SZN0_9GLOM</name>
<keyword evidence="2" id="KW-0812">Transmembrane</keyword>
<keyword evidence="2" id="KW-1133">Transmembrane helix</keyword>
<gene>
    <name evidence="3" type="ORF">C1645_204566</name>
</gene>
<organism evidence="3 4">
    <name type="scientific">Glomus cerebriforme</name>
    <dbReference type="NCBI Taxonomy" id="658196"/>
    <lineage>
        <taxon>Eukaryota</taxon>
        <taxon>Fungi</taxon>
        <taxon>Fungi incertae sedis</taxon>
        <taxon>Mucoromycota</taxon>
        <taxon>Glomeromycotina</taxon>
        <taxon>Glomeromycetes</taxon>
        <taxon>Glomerales</taxon>
        <taxon>Glomeraceae</taxon>
        <taxon>Glomus</taxon>
    </lineage>
</organism>
<feature type="transmembrane region" description="Helical" evidence="2">
    <location>
        <begin position="122"/>
        <end position="139"/>
    </location>
</feature>
<dbReference type="OrthoDB" id="10576994at2759"/>
<protein>
    <recommendedName>
        <fullName evidence="5">Transmembrane protein</fullName>
    </recommendedName>
</protein>
<dbReference type="EMBL" id="QKYT01000226">
    <property type="protein sequence ID" value="RIA89267.1"/>
    <property type="molecule type" value="Genomic_DNA"/>
</dbReference>
<sequence length="143" mass="16481">MTSQQNLADSFLPIQSNSTKSGNTIERKRDKNGTIAIDIGNDNGNGGKSSQKHVLTPQDISKSFRIMAYRKCERQVRGRYRRRSYTRIFWFMMFMLVFLSLIGAGIGGLLKNVSTWERWPEFVTFVTAFTIIMYVYYKVGKSL</sequence>
<keyword evidence="4" id="KW-1185">Reference proteome</keyword>
<evidence type="ECO:0000256" key="2">
    <source>
        <dbReference type="SAM" id="Phobius"/>
    </source>
</evidence>
<proteinExistence type="predicted"/>